<keyword evidence="6" id="KW-1185">Reference proteome</keyword>
<dbReference type="eggNOG" id="COG1408">
    <property type="taxonomic scope" value="Bacteria"/>
</dbReference>
<feature type="domain" description="Calcineurin-like phosphoesterase" evidence="4">
    <location>
        <begin position="159"/>
        <end position="326"/>
    </location>
</feature>
<dbReference type="PANTHER" id="PTHR31302">
    <property type="entry name" value="TRANSMEMBRANE PROTEIN WITH METALLOPHOSPHOESTERASE DOMAIN-RELATED"/>
    <property type="match status" value="1"/>
</dbReference>
<dbReference type="STRING" id="68170.GCA_000974445_03244"/>
<dbReference type="InterPro" id="IPR029052">
    <property type="entry name" value="Metallo-depent_PP-like"/>
</dbReference>
<comment type="caution">
    <text evidence="5">The sequence shown here is derived from an EMBL/GenBank/DDBJ whole genome shotgun (WGS) entry which is preliminary data.</text>
</comment>
<dbReference type="Pfam" id="PF00149">
    <property type="entry name" value="Metallophos"/>
    <property type="match status" value="1"/>
</dbReference>
<sequence length="384" mass="42099">MTTTATRPRITVRRVVFTLVLLSVTTLLFWVPFEGLFAAGAEWPDPVRPIAAVIFAAGAISMIVLFTQRTSDRAARISQFLLGFVWIAFVWTLLTDVVRLALALGGVENPFRSRFIAVLLAVLIVTITAYGVYEAMRVPRIKRQDVTIPRLDPAFDGLTVAVITDTHYGAINRAKWSRGMVDAVNELNADVAVHVGDIADGTAEQRLEQATPLGDVNTKHRFYITGNHEYYSNAQGWIDLMTRLGWKALHNEHAVLERGDARLVFAGIDDITADHSGEPGHAADLTLALNGTQGSDPVVLLAHQPSEIKKAVDAGVDLQLSGHTHGGQIWPFHYLVRLQQPVVAGLSRHSDRTQLYTSRGAGFWGPPMRVFAPSEITLLTLKAS</sequence>
<evidence type="ECO:0000259" key="4">
    <source>
        <dbReference type="Pfam" id="PF00149"/>
    </source>
</evidence>
<proteinExistence type="predicted"/>
<dbReference type="SUPFAM" id="SSF56300">
    <property type="entry name" value="Metallo-dependent phosphatases"/>
    <property type="match status" value="1"/>
</dbReference>
<gene>
    <name evidence="5" type="ORF">UK23_29905</name>
</gene>
<keyword evidence="1" id="KW-0479">Metal-binding</keyword>
<keyword evidence="3" id="KW-1133">Transmembrane helix</keyword>
<dbReference type="GO" id="GO:0009245">
    <property type="term" value="P:lipid A biosynthetic process"/>
    <property type="evidence" value="ECO:0007669"/>
    <property type="project" value="TreeGrafter"/>
</dbReference>
<dbReference type="RefSeq" id="WP_045315024.1">
    <property type="nucleotide sequence ID" value="NZ_JYJG01000253.1"/>
</dbReference>
<dbReference type="EMBL" id="JYJG01000253">
    <property type="protein sequence ID" value="KJK44292.1"/>
    <property type="molecule type" value="Genomic_DNA"/>
</dbReference>
<keyword evidence="2" id="KW-0378">Hydrolase</keyword>
<reference evidence="5 6" key="1">
    <citation type="submission" date="2015-02" db="EMBL/GenBank/DDBJ databases">
        <authorList>
            <person name="Ju K.-S."/>
            <person name="Doroghazi J.R."/>
            <person name="Metcalf W."/>
        </authorList>
    </citation>
    <scope>NUCLEOTIDE SEQUENCE [LARGE SCALE GENOMIC DNA]</scope>
    <source>
        <strain evidence="5 6">NRRL B-16140</strain>
    </source>
</reference>
<keyword evidence="3" id="KW-0472">Membrane</keyword>
<keyword evidence="3" id="KW-0812">Transmembrane</keyword>
<dbReference type="PANTHER" id="PTHR31302:SF31">
    <property type="entry name" value="PHOSPHODIESTERASE YAEI"/>
    <property type="match status" value="1"/>
</dbReference>
<feature type="transmembrane region" description="Helical" evidence="3">
    <location>
        <begin position="12"/>
        <end position="30"/>
    </location>
</feature>
<evidence type="ECO:0000313" key="6">
    <source>
        <dbReference type="Proteomes" id="UP000033393"/>
    </source>
</evidence>
<evidence type="ECO:0000256" key="3">
    <source>
        <dbReference type="SAM" id="Phobius"/>
    </source>
</evidence>
<dbReference type="GO" id="GO:0046872">
    <property type="term" value="F:metal ion binding"/>
    <property type="evidence" value="ECO:0007669"/>
    <property type="project" value="UniProtKB-KW"/>
</dbReference>
<dbReference type="CDD" id="cd07385">
    <property type="entry name" value="MPP_YkuE_C"/>
    <property type="match status" value="1"/>
</dbReference>
<dbReference type="PATRIC" id="fig|68170.10.peg.7823"/>
<organism evidence="5 6">
    <name type="scientific">Lentzea aerocolonigenes</name>
    <name type="common">Lechevalieria aerocolonigenes</name>
    <name type="synonym">Saccharothrix aerocolonigenes</name>
    <dbReference type="NCBI Taxonomy" id="68170"/>
    <lineage>
        <taxon>Bacteria</taxon>
        <taxon>Bacillati</taxon>
        <taxon>Actinomycetota</taxon>
        <taxon>Actinomycetes</taxon>
        <taxon>Pseudonocardiales</taxon>
        <taxon>Pseudonocardiaceae</taxon>
        <taxon>Lentzea</taxon>
    </lineage>
</organism>
<dbReference type="Proteomes" id="UP000033393">
    <property type="component" value="Unassembled WGS sequence"/>
</dbReference>
<dbReference type="GO" id="GO:0016020">
    <property type="term" value="C:membrane"/>
    <property type="evidence" value="ECO:0007669"/>
    <property type="project" value="GOC"/>
</dbReference>
<dbReference type="AlphaFoldDB" id="A0A0F0GQP5"/>
<dbReference type="InterPro" id="IPR004843">
    <property type="entry name" value="Calcineurin-like_PHP"/>
</dbReference>
<protein>
    <submittedName>
        <fullName evidence="5">Metallophosphoesterase</fullName>
    </submittedName>
</protein>
<feature type="transmembrane region" description="Helical" evidence="3">
    <location>
        <begin position="50"/>
        <end position="68"/>
    </location>
</feature>
<accession>A0A0F0GQP5</accession>
<evidence type="ECO:0000313" key="5">
    <source>
        <dbReference type="EMBL" id="KJK44292.1"/>
    </source>
</evidence>
<feature type="transmembrane region" description="Helical" evidence="3">
    <location>
        <begin position="114"/>
        <end position="133"/>
    </location>
</feature>
<feature type="transmembrane region" description="Helical" evidence="3">
    <location>
        <begin position="80"/>
        <end position="102"/>
    </location>
</feature>
<dbReference type="GO" id="GO:0008758">
    <property type="term" value="F:UDP-2,3-diacylglucosamine hydrolase activity"/>
    <property type="evidence" value="ECO:0007669"/>
    <property type="project" value="TreeGrafter"/>
</dbReference>
<name>A0A0F0GQP5_LENAE</name>
<evidence type="ECO:0000256" key="2">
    <source>
        <dbReference type="ARBA" id="ARBA00022801"/>
    </source>
</evidence>
<dbReference type="OrthoDB" id="9780884at2"/>
<dbReference type="Gene3D" id="3.60.21.10">
    <property type="match status" value="1"/>
</dbReference>
<dbReference type="InterPro" id="IPR051158">
    <property type="entry name" value="Metallophosphoesterase_sf"/>
</dbReference>
<evidence type="ECO:0000256" key="1">
    <source>
        <dbReference type="ARBA" id="ARBA00022723"/>
    </source>
</evidence>